<evidence type="ECO:0000256" key="1">
    <source>
        <dbReference type="SAM" id="MobiDB-lite"/>
    </source>
</evidence>
<reference evidence="3 4" key="1">
    <citation type="journal article" date="2018" name="Front. Microbiol.">
        <title>Prospects for Fungal Bioremediation of Acidic Radioactive Waste Sites: Characterization and Genome Sequence of Rhodotorula taiwanensis MD1149.</title>
        <authorList>
            <person name="Tkavc R."/>
            <person name="Matrosova V.Y."/>
            <person name="Grichenko O.E."/>
            <person name="Gostincar C."/>
            <person name="Volpe R.P."/>
            <person name="Klimenkova P."/>
            <person name="Gaidamakova E.K."/>
            <person name="Zhou C.E."/>
            <person name="Stewart B.J."/>
            <person name="Lyman M.G."/>
            <person name="Malfatti S.A."/>
            <person name="Rubinfeld B."/>
            <person name="Courtot M."/>
            <person name="Singh J."/>
            <person name="Dalgard C.L."/>
            <person name="Hamilton T."/>
            <person name="Frey K.G."/>
            <person name="Gunde-Cimerman N."/>
            <person name="Dugan L."/>
            <person name="Daly M.J."/>
        </authorList>
    </citation>
    <scope>NUCLEOTIDE SEQUENCE [LARGE SCALE GENOMIC DNA]</scope>
    <source>
        <strain evidence="3 4">MD1149</strain>
    </source>
</reference>
<dbReference type="Gene3D" id="3.40.30.10">
    <property type="entry name" value="Glutaredoxin"/>
    <property type="match status" value="1"/>
</dbReference>
<proteinExistence type="predicted"/>
<dbReference type="AlphaFoldDB" id="A0A2S5B920"/>
<name>A0A2S5B920_9BASI</name>
<dbReference type="Proteomes" id="UP000237144">
    <property type="component" value="Unassembled WGS sequence"/>
</dbReference>
<dbReference type="Pfam" id="PF13905">
    <property type="entry name" value="Thioredoxin_8"/>
    <property type="match status" value="1"/>
</dbReference>
<sequence>MSDPNISPSGGKTVSFDDDPTSSTPTVTTTTTSLDSTTLPTATATESALAPAPVRPANKRRRSSLKQGTQMPYRPEKQYYSHPDPLLRRLRLRNGYGKEVDLEREFTDAKVVLFLFGATWRNSSKEPYDLVANFARRHPHQCKVVYVSADTSERVFEQNTRSKPWLAMEWNDGSTLETPGAPEDEPQDPSSTLAPTEPLEPFLLAGDPDLEDEVHHSDPKGELYLRPYSRVYLAEKWNVLGVPNVVVYHLPSRQILTHHARFDLLKDGKLESTWAKWSEGEKVEFGIGDLVFALRWTISLAVLASAYAIGVRQGAVPDVLGQWTESLSQKFLFGGTTPPS</sequence>
<accession>A0A2S5B920</accession>
<feature type="region of interest" description="Disordered" evidence="1">
    <location>
        <begin position="1"/>
        <end position="70"/>
    </location>
</feature>
<feature type="compositionally biased region" description="Low complexity" evidence="1">
    <location>
        <begin position="21"/>
        <end position="52"/>
    </location>
</feature>
<feature type="domain" description="Thioredoxin-like fold" evidence="2">
    <location>
        <begin position="110"/>
        <end position="173"/>
    </location>
</feature>
<gene>
    <name evidence="3" type="ORF">BMF94_3608</name>
</gene>
<evidence type="ECO:0000313" key="3">
    <source>
        <dbReference type="EMBL" id="POY73274.1"/>
    </source>
</evidence>
<organism evidence="3 4">
    <name type="scientific">Rhodotorula taiwanensis</name>
    <dbReference type="NCBI Taxonomy" id="741276"/>
    <lineage>
        <taxon>Eukaryota</taxon>
        <taxon>Fungi</taxon>
        <taxon>Dikarya</taxon>
        <taxon>Basidiomycota</taxon>
        <taxon>Pucciniomycotina</taxon>
        <taxon>Microbotryomycetes</taxon>
        <taxon>Sporidiobolales</taxon>
        <taxon>Sporidiobolaceae</taxon>
        <taxon>Rhodotorula</taxon>
    </lineage>
</organism>
<dbReference type="InterPro" id="IPR012336">
    <property type="entry name" value="Thioredoxin-like_fold"/>
</dbReference>
<dbReference type="OrthoDB" id="409136at2759"/>
<dbReference type="InterPro" id="IPR036249">
    <property type="entry name" value="Thioredoxin-like_sf"/>
</dbReference>
<comment type="caution">
    <text evidence="3">The sequence shown here is derived from an EMBL/GenBank/DDBJ whole genome shotgun (WGS) entry which is preliminary data.</text>
</comment>
<evidence type="ECO:0000313" key="4">
    <source>
        <dbReference type="Proteomes" id="UP000237144"/>
    </source>
</evidence>
<dbReference type="EMBL" id="PJQD01000038">
    <property type="protein sequence ID" value="POY73274.1"/>
    <property type="molecule type" value="Genomic_DNA"/>
</dbReference>
<feature type="region of interest" description="Disordered" evidence="1">
    <location>
        <begin position="172"/>
        <end position="198"/>
    </location>
</feature>
<evidence type="ECO:0000259" key="2">
    <source>
        <dbReference type="Pfam" id="PF13905"/>
    </source>
</evidence>
<dbReference type="SUPFAM" id="SSF52833">
    <property type="entry name" value="Thioredoxin-like"/>
    <property type="match status" value="1"/>
</dbReference>
<feature type="compositionally biased region" description="Polar residues" evidence="1">
    <location>
        <begin position="1"/>
        <end position="12"/>
    </location>
</feature>
<keyword evidence="4" id="KW-1185">Reference proteome</keyword>
<protein>
    <recommendedName>
        <fullName evidence="2">Thioredoxin-like fold domain-containing protein</fullName>
    </recommendedName>
</protein>